<keyword evidence="2" id="KW-1185">Reference proteome</keyword>
<comment type="caution">
    <text evidence="1">The sequence shown here is derived from an EMBL/GenBank/DDBJ whole genome shotgun (WGS) entry which is preliminary data.</text>
</comment>
<evidence type="ECO:0000313" key="2">
    <source>
        <dbReference type="Proteomes" id="UP001055811"/>
    </source>
</evidence>
<accession>A0ACB9EZ78</accession>
<reference evidence="1 2" key="2">
    <citation type="journal article" date="2022" name="Mol. Ecol. Resour.">
        <title>The genomes of chicory, endive, great burdock and yacon provide insights into Asteraceae paleo-polyploidization history and plant inulin production.</title>
        <authorList>
            <person name="Fan W."/>
            <person name="Wang S."/>
            <person name="Wang H."/>
            <person name="Wang A."/>
            <person name="Jiang F."/>
            <person name="Liu H."/>
            <person name="Zhao H."/>
            <person name="Xu D."/>
            <person name="Zhang Y."/>
        </authorList>
    </citation>
    <scope>NUCLEOTIDE SEQUENCE [LARGE SCALE GENOMIC DNA]</scope>
    <source>
        <strain evidence="2">cv. Punajuju</strain>
        <tissue evidence="1">Leaves</tissue>
    </source>
</reference>
<dbReference type="Proteomes" id="UP001055811">
    <property type="component" value="Linkage Group LG03"/>
</dbReference>
<proteinExistence type="predicted"/>
<gene>
    <name evidence="1" type="ORF">L2E82_14400</name>
</gene>
<reference evidence="2" key="1">
    <citation type="journal article" date="2022" name="Mol. Ecol. Resour.">
        <title>The genomes of chicory, endive, great burdock and yacon provide insights into Asteraceae palaeo-polyploidization history and plant inulin production.</title>
        <authorList>
            <person name="Fan W."/>
            <person name="Wang S."/>
            <person name="Wang H."/>
            <person name="Wang A."/>
            <person name="Jiang F."/>
            <person name="Liu H."/>
            <person name="Zhao H."/>
            <person name="Xu D."/>
            <person name="Zhang Y."/>
        </authorList>
    </citation>
    <scope>NUCLEOTIDE SEQUENCE [LARGE SCALE GENOMIC DNA]</scope>
    <source>
        <strain evidence="2">cv. Punajuju</strain>
    </source>
</reference>
<protein>
    <submittedName>
        <fullName evidence="1">Uncharacterized protein</fullName>
    </submittedName>
</protein>
<name>A0ACB9EZ78_CICIN</name>
<sequence>MSSGNARVFFRQEAIREQGTRPQFKGIRGSIRTVPGYHCQLVIGAQHTGDGKVVSVKVLWPEKKGWTEKKDPVGLGRSSTWGVRHVVVVRSLSPENATSSEDAVVGDGEVIGPGGVVDRVSQRTCPGRYLRIRYFRIGSKPSGLLGGLLC</sequence>
<dbReference type="EMBL" id="CM042011">
    <property type="protein sequence ID" value="KAI3764393.1"/>
    <property type="molecule type" value="Genomic_DNA"/>
</dbReference>
<evidence type="ECO:0000313" key="1">
    <source>
        <dbReference type="EMBL" id="KAI3764393.1"/>
    </source>
</evidence>
<organism evidence="1 2">
    <name type="scientific">Cichorium intybus</name>
    <name type="common">Chicory</name>
    <dbReference type="NCBI Taxonomy" id="13427"/>
    <lineage>
        <taxon>Eukaryota</taxon>
        <taxon>Viridiplantae</taxon>
        <taxon>Streptophyta</taxon>
        <taxon>Embryophyta</taxon>
        <taxon>Tracheophyta</taxon>
        <taxon>Spermatophyta</taxon>
        <taxon>Magnoliopsida</taxon>
        <taxon>eudicotyledons</taxon>
        <taxon>Gunneridae</taxon>
        <taxon>Pentapetalae</taxon>
        <taxon>asterids</taxon>
        <taxon>campanulids</taxon>
        <taxon>Asterales</taxon>
        <taxon>Asteraceae</taxon>
        <taxon>Cichorioideae</taxon>
        <taxon>Cichorieae</taxon>
        <taxon>Cichoriinae</taxon>
        <taxon>Cichorium</taxon>
    </lineage>
</organism>